<keyword evidence="7 9" id="KW-0472">Membrane</keyword>
<keyword evidence="2" id="KW-0813">Transport</keyword>
<keyword evidence="12" id="KW-1185">Reference proteome</keyword>
<feature type="transmembrane region" description="Helical" evidence="9">
    <location>
        <begin position="7"/>
        <end position="30"/>
    </location>
</feature>
<evidence type="ECO:0000256" key="6">
    <source>
        <dbReference type="ARBA" id="ARBA00022989"/>
    </source>
</evidence>
<evidence type="ECO:0000313" key="11">
    <source>
        <dbReference type="EMBL" id="BBD10051.1"/>
    </source>
</evidence>
<comment type="subcellular location">
    <subcellularLocation>
        <location evidence="1">Cell inner membrane</location>
        <topology evidence="1">Multi-pass membrane protein</topology>
    </subcellularLocation>
</comment>
<sequence length="161" mass="17622">MKTYLALLAKLEAVMKILAACCLMGMAFLTGADVLGRGGFNTPIFGSEEIVTILATLAVGLSLPYAHSQRVHIGVEIVVRRFSRRTRDIIKLITDLAALALFALVCWRMALYAGTLNRAGTVSMNLELPEYYVVYALGFGFLVFALGIFGDVMRFFSKDGE</sequence>
<evidence type="ECO:0000256" key="8">
    <source>
        <dbReference type="ARBA" id="ARBA00038436"/>
    </source>
</evidence>
<evidence type="ECO:0000256" key="3">
    <source>
        <dbReference type="ARBA" id="ARBA00022475"/>
    </source>
</evidence>
<dbReference type="Pfam" id="PF04290">
    <property type="entry name" value="DctQ"/>
    <property type="match status" value="1"/>
</dbReference>
<dbReference type="KEGG" id="dfl:DFE_3325"/>
<keyword evidence="4" id="KW-0997">Cell inner membrane</keyword>
<evidence type="ECO:0000256" key="7">
    <source>
        <dbReference type="ARBA" id="ARBA00023136"/>
    </source>
</evidence>
<protein>
    <submittedName>
        <fullName evidence="11">Tripartite AtP-independent periplasmic transporter subunit DctQ</fullName>
    </submittedName>
</protein>
<feature type="transmembrane region" description="Helical" evidence="9">
    <location>
        <begin position="131"/>
        <end position="149"/>
    </location>
</feature>
<accession>A0A2Z6B3I4</accession>
<evidence type="ECO:0000256" key="2">
    <source>
        <dbReference type="ARBA" id="ARBA00022448"/>
    </source>
</evidence>
<dbReference type="RefSeq" id="WP_126381102.1">
    <property type="nucleotide sequence ID" value="NZ_AP017378.1"/>
</dbReference>
<dbReference type="OrthoDB" id="5420680at2"/>
<evidence type="ECO:0000256" key="1">
    <source>
        <dbReference type="ARBA" id="ARBA00004429"/>
    </source>
</evidence>
<keyword evidence="3" id="KW-1003">Cell membrane</keyword>
<evidence type="ECO:0000313" key="12">
    <source>
        <dbReference type="Proteomes" id="UP000269883"/>
    </source>
</evidence>
<dbReference type="GO" id="GO:0005886">
    <property type="term" value="C:plasma membrane"/>
    <property type="evidence" value="ECO:0007669"/>
    <property type="project" value="UniProtKB-SubCell"/>
</dbReference>
<feature type="transmembrane region" description="Helical" evidence="9">
    <location>
        <begin position="89"/>
        <end position="111"/>
    </location>
</feature>
<gene>
    <name evidence="11" type="ORF">DFE_3325</name>
</gene>
<dbReference type="GO" id="GO:0022857">
    <property type="term" value="F:transmembrane transporter activity"/>
    <property type="evidence" value="ECO:0007669"/>
    <property type="project" value="TreeGrafter"/>
</dbReference>
<comment type="similarity">
    <text evidence="8">Belongs to the TRAP transporter small permease family.</text>
</comment>
<dbReference type="InterPro" id="IPR055348">
    <property type="entry name" value="DctQ"/>
</dbReference>
<dbReference type="PANTHER" id="PTHR35011">
    <property type="entry name" value="2,3-DIKETO-L-GULONATE TRAP TRANSPORTER SMALL PERMEASE PROTEIN YIAM"/>
    <property type="match status" value="1"/>
</dbReference>
<feature type="transmembrane region" description="Helical" evidence="9">
    <location>
        <begin position="50"/>
        <end position="68"/>
    </location>
</feature>
<evidence type="ECO:0000256" key="4">
    <source>
        <dbReference type="ARBA" id="ARBA00022519"/>
    </source>
</evidence>
<evidence type="ECO:0000256" key="5">
    <source>
        <dbReference type="ARBA" id="ARBA00022692"/>
    </source>
</evidence>
<dbReference type="Proteomes" id="UP000269883">
    <property type="component" value="Chromosome"/>
</dbReference>
<organism evidence="11 12">
    <name type="scientific">Desulfovibrio ferrophilus</name>
    <dbReference type="NCBI Taxonomy" id="241368"/>
    <lineage>
        <taxon>Bacteria</taxon>
        <taxon>Pseudomonadati</taxon>
        <taxon>Thermodesulfobacteriota</taxon>
        <taxon>Desulfovibrionia</taxon>
        <taxon>Desulfovibrionales</taxon>
        <taxon>Desulfovibrionaceae</taxon>
        <taxon>Desulfovibrio</taxon>
    </lineage>
</organism>
<reference evidence="11 12" key="1">
    <citation type="journal article" date="2018" name="Sci. Adv.">
        <title>Multi-heme cytochromes provide a pathway for survival in energy-limited environments.</title>
        <authorList>
            <person name="Deng X."/>
            <person name="Dohmae N."/>
            <person name="Nealson K.H."/>
            <person name="Hashimoto K."/>
            <person name="Okamoto A."/>
        </authorList>
    </citation>
    <scope>NUCLEOTIDE SEQUENCE [LARGE SCALE GENOMIC DNA]</scope>
    <source>
        <strain evidence="11 12">IS5</strain>
    </source>
</reference>
<proteinExistence type="inferred from homology"/>
<dbReference type="EMBL" id="AP017378">
    <property type="protein sequence ID" value="BBD10051.1"/>
    <property type="molecule type" value="Genomic_DNA"/>
</dbReference>
<dbReference type="GO" id="GO:0015740">
    <property type="term" value="P:C4-dicarboxylate transport"/>
    <property type="evidence" value="ECO:0007669"/>
    <property type="project" value="TreeGrafter"/>
</dbReference>
<evidence type="ECO:0000256" key="9">
    <source>
        <dbReference type="SAM" id="Phobius"/>
    </source>
</evidence>
<dbReference type="InterPro" id="IPR007387">
    <property type="entry name" value="TRAP_DctQ"/>
</dbReference>
<dbReference type="AlphaFoldDB" id="A0A2Z6B3I4"/>
<keyword evidence="6 9" id="KW-1133">Transmembrane helix</keyword>
<keyword evidence="5 9" id="KW-0812">Transmembrane</keyword>
<dbReference type="PANTHER" id="PTHR35011:SF10">
    <property type="entry name" value="TRAP TRANSPORTER SMALL PERMEASE PROTEIN"/>
    <property type="match status" value="1"/>
</dbReference>
<evidence type="ECO:0000259" key="10">
    <source>
        <dbReference type="Pfam" id="PF04290"/>
    </source>
</evidence>
<feature type="domain" description="Tripartite ATP-independent periplasmic transporters DctQ component" evidence="10">
    <location>
        <begin position="26"/>
        <end position="155"/>
    </location>
</feature>
<name>A0A2Z6B3I4_9BACT</name>